<accession>A0A4Y7TH77</accession>
<dbReference type="AlphaFoldDB" id="A0A4Y7TH77"/>
<sequence>MRVNFGLIPLAVAFFGWAASAHDFAPSEDAFEARELVDEFAQFERRSEILADFTTRELVTELNDRLERRGGIISKPKTYKCVYCGRKYDTAARVCQHILCGELSTDLFSLQAKFCGTNSVLTGGCRPVGS</sequence>
<reference evidence="2 3" key="1">
    <citation type="journal article" date="2019" name="Nat. Ecol. Evol.">
        <title>Megaphylogeny resolves global patterns of mushroom evolution.</title>
        <authorList>
            <person name="Varga T."/>
            <person name="Krizsan K."/>
            <person name="Foldi C."/>
            <person name="Dima B."/>
            <person name="Sanchez-Garcia M."/>
            <person name="Sanchez-Ramirez S."/>
            <person name="Szollosi G.J."/>
            <person name="Szarkandi J.G."/>
            <person name="Papp V."/>
            <person name="Albert L."/>
            <person name="Andreopoulos W."/>
            <person name="Angelini C."/>
            <person name="Antonin V."/>
            <person name="Barry K.W."/>
            <person name="Bougher N.L."/>
            <person name="Buchanan P."/>
            <person name="Buyck B."/>
            <person name="Bense V."/>
            <person name="Catcheside P."/>
            <person name="Chovatia M."/>
            <person name="Cooper J."/>
            <person name="Damon W."/>
            <person name="Desjardin D."/>
            <person name="Finy P."/>
            <person name="Geml J."/>
            <person name="Haridas S."/>
            <person name="Hughes K."/>
            <person name="Justo A."/>
            <person name="Karasinski D."/>
            <person name="Kautmanova I."/>
            <person name="Kiss B."/>
            <person name="Kocsube S."/>
            <person name="Kotiranta H."/>
            <person name="LaButti K.M."/>
            <person name="Lechner B.E."/>
            <person name="Liimatainen K."/>
            <person name="Lipzen A."/>
            <person name="Lukacs Z."/>
            <person name="Mihaltcheva S."/>
            <person name="Morgado L.N."/>
            <person name="Niskanen T."/>
            <person name="Noordeloos M.E."/>
            <person name="Ohm R.A."/>
            <person name="Ortiz-Santana B."/>
            <person name="Ovrebo C."/>
            <person name="Racz N."/>
            <person name="Riley R."/>
            <person name="Savchenko A."/>
            <person name="Shiryaev A."/>
            <person name="Soop K."/>
            <person name="Spirin V."/>
            <person name="Szebenyi C."/>
            <person name="Tomsovsky M."/>
            <person name="Tulloss R.E."/>
            <person name="Uehling J."/>
            <person name="Grigoriev I.V."/>
            <person name="Vagvolgyi C."/>
            <person name="Papp T."/>
            <person name="Martin F.M."/>
            <person name="Miettinen O."/>
            <person name="Hibbett D.S."/>
            <person name="Nagy L.G."/>
        </authorList>
    </citation>
    <scope>NUCLEOTIDE SEQUENCE [LARGE SCALE GENOMIC DNA]</scope>
    <source>
        <strain evidence="2 3">FP101781</strain>
    </source>
</reference>
<dbReference type="OrthoDB" id="2835827at2759"/>
<keyword evidence="1" id="KW-0732">Signal</keyword>
<dbReference type="EMBL" id="QPFP01000012">
    <property type="protein sequence ID" value="TEB33351.1"/>
    <property type="molecule type" value="Genomic_DNA"/>
</dbReference>
<feature type="signal peptide" evidence="1">
    <location>
        <begin position="1"/>
        <end position="21"/>
    </location>
</feature>
<evidence type="ECO:0000313" key="2">
    <source>
        <dbReference type="EMBL" id="TEB33351.1"/>
    </source>
</evidence>
<comment type="caution">
    <text evidence="2">The sequence shown here is derived from an EMBL/GenBank/DDBJ whole genome shotgun (WGS) entry which is preliminary data.</text>
</comment>
<keyword evidence="3" id="KW-1185">Reference proteome</keyword>
<protein>
    <recommendedName>
        <fullName evidence="4">C2H2-type domain-containing protein</fullName>
    </recommendedName>
</protein>
<evidence type="ECO:0008006" key="4">
    <source>
        <dbReference type="Google" id="ProtNLM"/>
    </source>
</evidence>
<name>A0A4Y7TH77_COPMI</name>
<evidence type="ECO:0000313" key="3">
    <source>
        <dbReference type="Proteomes" id="UP000298030"/>
    </source>
</evidence>
<evidence type="ECO:0000256" key="1">
    <source>
        <dbReference type="SAM" id="SignalP"/>
    </source>
</evidence>
<feature type="chain" id="PRO_5021476750" description="C2H2-type domain-containing protein" evidence="1">
    <location>
        <begin position="22"/>
        <end position="130"/>
    </location>
</feature>
<organism evidence="2 3">
    <name type="scientific">Coprinellus micaceus</name>
    <name type="common">Glistening ink-cap mushroom</name>
    <name type="synonym">Coprinus micaceus</name>
    <dbReference type="NCBI Taxonomy" id="71717"/>
    <lineage>
        <taxon>Eukaryota</taxon>
        <taxon>Fungi</taxon>
        <taxon>Dikarya</taxon>
        <taxon>Basidiomycota</taxon>
        <taxon>Agaricomycotina</taxon>
        <taxon>Agaricomycetes</taxon>
        <taxon>Agaricomycetidae</taxon>
        <taxon>Agaricales</taxon>
        <taxon>Agaricineae</taxon>
        <taxon>Psathyrellaceae</taxon>
        <taxon>Coprinellus</taxon>
    </lineage>
</organism>
<gene>
    <name evidence="2" type="ORF">FA13DRAFT_1686086</name>
</gene>
<dbReference type="Proteomes" id="UP000298030">
    <property type="component" value="Unassembled WGS sequence"/>
</dbReference>
<proteinExistence type="predicted"/>